<evidence type="ECO:0000256" key="1">
    <source>
        <dbReference type="SAM" id="Coils"/>
    </source>
</evidence>
<protein>
    <submittedName>
        <fullName evidence="3">Uncharacterized protein</fullName>
    </submittedName>
</protein>
<dbReference type="Proteomes" id="UP001163046">
    <property type="component" value="Unassembled WGS sequence"/>
</dbReference>
<evidence type="ECO:0000313" key="4">
    <source>
        <dbReference type="Proteomes" id="UP001163046"/>
    </source>
</evidence>
<name>A0A9W9ZTW9_9CNID</name>
<dbReference type="AlphaFoldDB" id="A0A9W9ZTW9"/>
<dbReference type="SUPFAM" id="SSF53850">
    <property type="entry name" value="Periplasmic binding protein-like II"/>
    <property type="match status" value="1"/>
</dbReference>
<evidence type="ECO:0000256" key="2">
    <source>
        <dbReference type="SAM" id="Phobius"/>
    </source>
</evidence>
<keyword evidence="2" id="KW-1133">Transmembrane helix</keyword>
<reference evidence="3" key="1">
    <citation type="submission" date="2023-01" db="EMBL/GenBank/DDBJ databases">
        <title>Genome assembly of the deep-sea coral Lophelia pertusa.</title>
        <authorList>
            <person name="Herrera S."/>
            <person name="Cordes E."/>
        </authorList>
    </citation>
    <scope>NUCLEOTIDE SEQUENCE</scope>
    <source>
        <strain evidence="3">USNM1676648</strain>
        <tissue evidence="3">Polyp</tissue>
    </source>
</reference>
<feature type="coiled-coil region" evidence="1">
    <location>
        <begin position="376"/>
        <end position="403"/>
    </location>
</feature>
<organism evidence="3 4">
    <name type="scientific">Desmophyllum pertusum</name>
    <dbReference type="NCBI Taxonomy" id="174260"/>
    <lineage>
        <taxon>Eukaryota</taxon>
        <taxon>Metazoa</taxon>
        <taxon>Cnidaria</taxon>
        <taxon>Anthozoa</taxon>
        <taxon>Hexacorallia</taxon>
        <taxon>Scleractinia</taxon>
        <taxon>Caryophylliina</taxon>
        <taxon>Caryophylliidae</taxon>
        <taxon>Desmophyllum</taxon>
    </lineage>
</organism>
<dbReference type="OrthoDB" id="415460at2759"/>
<evidence type="ECO:0000313" key="3">
    <source>
        <dbReference type="EMBL" id="KAJ7386993.1"/>
    </source>
</evidence>
<accession>A0A9W9ZTW9</accession>
<keyword evidence="2" id="KW-0472">Membrane</keyword>
<feature type="transmembrane region" description="Helical" evidence="2">
    <location>
        <begin position="327"/>
        <end position="349"/>
    </location>
</feature>
<keyword evidence="2" id="KW-0812">Transmembrane</keyword>
<dbReference type="Gene3D" id="3.40.190.10">
    <property type="entry name" value="Periplasmic binding protein-like II"/>
    <property type="match status" value="2"/>
</dbReference>
<dbReference type="EMBL" id="MU825874">
    <property type="protein sequence ID" value="KAJ7386993.1"/>
    <property type="molecule type" value="Genomic_DNA"/>
</dbReference>
<comment type="caution">
    <text evidence="3">The sequence shown here is derived from an EMBL/GenBank/DDBJ whole genome shotgun (WGS) entry which is preliminary data.</text>
</comment>
<keyword evidence="1" id="KW-0175">Coiled coil</keyword>
<feature type="transmembrane region" description="Helical" evidence="2">
    <location>
        <begin position="166"/>
        <end position="192"/>
    </location>
</feature>
<gene>
    <name evidence="3" type="ORF">OS493_003955</name>
</gene>
<keyword evidence="4" id="KW-1185">Reference proteome</keyword>
<proteinExistence type="predicted"/>
<sequence length="428" mass="47343">MIQGQNGFRTDLISTITTGFFVFFLCTSVTSATEICPKSNFTVAFLHDPPYVKSSSPINSTKKNGLLYDFVQSGLNHCFHQYNCDTKAIEWRAVFSEDRLSSVILDAKADVAIPITPSLSSSLTEELTNSRNHDVTLVTVVKSPGLAMVIDYHACKMKIEKLTTSTILSAWPVCAVMLLLAGISGISIWALLAAINGSAAEREARHQGAHVTTYEMASKMFDSLQADEVDGVMLDRFKAYYYLDQLKNDHFRVALQVDESLEYGVALVDKGFPELTANNGCLAEYLVNSNHRLTRMMKHYISPVKPLGSATDTVGVLSINSTANQHLLIASVCIYVLFLVCGLCWEFLYRRNHFNLFKSTPRDQTTSSLPLITEQLAEVQEALSKLTAQVQKIQESLQAVSSTDKQIRNSQIDSTTSEMSILESETAT</sequence>
<feature type="transmembrane region" description="Helical" evidence="2">
    <location>
        <begin position="12"/>
        <end position="32"/>
    </location>
</feature>